<dbReference type="GO" id="GO:0005737">
    <property type="term" value="C:cytoplasm"/>
    <property type="evidence" value="ECO:0007669"/>
    <property type="project" value="TreeGrafter"/>
</dbReference>
<dbReference type="InterPro" id="IPR051274">
    <property type="entry name" value="3-5_Exoribonuclease"/>
</dbReference>
<feature type="region of interest" description="Disordered" evidence="4">
    <location>
        <begin position="803"/>
        <end position="826"/>
    </location>
</feature>
<proteinExistence type="predicted"/>
<protein>
    <recommendedName>
        <fullName evidence="5">Exonuclease domain-containing protein</fullName>
    </recommendedName>
</protein>
<reference evidence="6" key="1">
    <citation type="submission" date="2022-06" db="EMBL/GenBank/DDBJ databases">
        <authorList>
            <person name="Berger JAMES D."/>
            <person name="Berger JAMES D."/>
        </authorList>
    </citation>
    <scope>NUCLEOTIDE SEQUENCE [LARGE SCALE GENOMIC DNA]</scope>
</reference>
<feature type="domain" description="Exonuclease" evidence="5">
    <location>
        <begin position="570"/>
        <end position="761"/>
    </location>
</feature>
<dbReference type="GO" id="GO:0000175">
    <property type="term" value="F:3'-5'-RNA exonuclease activity"/>
    <property type="evidence" value="ECO:0007669"/>
    <property type="project" value="InterPro"/>
</dbReference>
<evidence type="ECO:0000256" key="3">
    <source>
        <dbReference type="ARBA" id="ARBA00022839"/>
    </source>
</evidence>
<dbReference type="Gene3D" id="3.30.420.10">
    <property type="entry name" value="Ribonuclease H-like superfamily/Ribonuclease H"/>
    <property type="match status" value="1"/>
</dbReference>
<keyword evidence="6" id="KW-1185">Reference proteome</keyword>
<dbReference type="InterPro" id="IPR036397">
    <property type="entry name" value="RNaseH_sf"/>
</dbReference>
<dbReference type="SMART" id="SM00479">
    <property type="entry name" value="EXOIII"/>
    <property type="match status" value="1"/>
</dbReference>
<dbReference type="Proteomes" id="UP000050795">
    <property type="component" value="Unassembled WGS sequence"/>
</dbReference>
<sequence length="850" mass="95916">MFLVICNCNFIIIQLYNKCTDPVDYKGENIVQTNTIDVGVNHFVDIPNVNNSVSQYCCYDNIYPLNQYANGYISNVNDSGLHIPYLNQDIPPSHVICSSSVDLRHINSYPVYTLPSSSSFSLVSPSNFSKKFCIPTTHKTPVSEFPSSSDTYISSSLVSNNLQPNHDFTDGLFYCPASSTNYPITSITSCPLEFPTATFTENNQSTNITQPSSPFVHIYCSPYHQEYSTFEYHGSYFPSVTSSSQHSSISSLNDHSFTVPVDPITQPFFYPVHSNCSYSMDQSTSEPSNYMPDFTTGNGDEVFDNNCYTFHTSFSLFGDETTENSMQHLHQHPVTDLNNVDKNQTDKQLISPSASSSFIESSISDIDLYNLEELLARTSIADAYLGPVRNKDGKFIPLDCESSAIFSNNLTSLPYSSTSLAFSPPGIQIITEMWSIFLRDRLSQCNNRIHNMSMDVLRNCLHDHGLNQLGCGTVLKRRLQEFVRRARVAQSIDHNTEIQFSDDDNDNSGDVENSIDNANHESSVLGEVNLNSQITNTSGNDKIKLKKSPINAMTKLSKPVILTPDTFYSYLLIIDLEATCESREKIISDADYPHEIIEFPILLYNTRLRKCVSVFHAYCKPKLHPDLSEFCTDLTQIHQVQVDNAQPFPHVLLQIEEWLFKQHQLANMRCAIVCDCNADMSKFMRIQCRLANIPLPSWANIWINLTKAFRTFYKFPARYRITLNVMLHDLNLSFVGQRHRGLDDAINILRVVRTLLADGCQLRVNERIDFNKPPSFVSSVPRVVAEVTSGVMGSKLVLLSSSPRKSKLNNGNRNHENQKISSASANLDESHRESFLWLANVQKTRVPRSD</sequence>
<keyword evidence="2" id="KW-0378">Hydrolase</keyword>
<evidence type="ECO:0000259" key="5">
    <source>
        <dbReference type="SMART" id="SM00479"/>
    </source>
</evidence>
<name>A0AA85KGZ8_TRIRE</name>
<feature type="region of interest" description="Disordered" evidence="4">
    <location>
        <begin position="496"/>
        <end position="516"/>
    </location>
</feature>
<evidence type="ECO:0000256" key="2">
    <source>
        <dbReference type="ARBA" id="ARBA00022801"/>
    </source>
</evidence>
<dbReference type="InterPro" id="IPR013520">
    <property type="entry name" value="Ribonucl_H"/>
</dbReference>
<reference evidence="7" key="2">
    <citation type="submission" date="2023-11" db="UniProtKB">
        <authorList>
            <consortium name="WormBaseParasite"/>
        </authorList>
    </citation>
    <scope>IDENTIFICATION</scope>
</reference>
<keyword evidence="3" id="KW-0269">Exonuclease</keyword>
<dbReference type="GO" id="GO:0003676">
    <property type="term" value="F:nucleic acid binding"/>
    <property type="evidence" value="ECO:0007669"/>
    <property type="project" value="InterPro"/>
</dbReference>
<dbReference type="Gene3D" id="1.10.720.30">
    <property type="entry name" value="SAP domain"/>
    <property type="match status" value="1"/>
</dbReference>
<dbReference type="InterPro" id="IPR047201">
    <property type="entry name" value="ERI-1_3'hExo-like"/>
</dbReference>
<dbReference type="AlphaFoldDB" id="A0AA85KGZ8"/>
<dbReference type="PANTHER" id="PTHR23044">
    <property type="entry name" value="3'-5' EXONUCLEASE ERI1-RELATED"/>
    <property type="match status" value="1"/>
</dbReference>
<organism evidence="6 7">
    <name type="scientific">Trichobilharzia regenti</name>
    <name type="common">Nasal bird schistosome</name>
    <dbReference type="NCBI Taxonomy" id="157069"/>
    <lineage>
        <taxon>Eukaryota</taxon>
        <taxon>Metazoa</taxon>
        <taxon>Spiralia</taxon>
        <taxon>Lophotrochozoa</taxon>
        <taxon>Platyhelminthes</taxon>
        <taxon>Trematoda</taxon>
        <taxon>Digenea</taxon>
        <taxon>Strigeidida</taxon>
        <taxon>Schistosomatoidea</taxon>
        <taxon>Schistosomatidae</taxon>
        <taxon>Trichobilharzia</taxon>
    </lineage>
</organism>
<evidence type="ECO:0000256" key="4">
    <source>
        <dbReference type="SAM" id="MobiDB-lite"/>
    </source>
</evidence>
<dbReference type="PANTHER" id="PTHR23044:SF61">
    <property type="entry name" value="3'-5' EXORIBONUCLEASE 1-RELATED"/>
    <property type="match status" value="1"/>
</dbReference>
<evidence type="ECO:0000313" key="7">
    <source>
        <dbReference type="WBParaSite" id="TREG1_89380.2"/>
    </source>
</evidence>
<evidence type="ECO:0000313" key="6">
    <source>
        <dbReference type="Proteomes" id="UP000050795"/>
    </source>
</evidence>
<dbReference type="InterPro" id="IPR036361">
    <property type="entry name" value="SAP_dom_sf"/>
</dbReference>
<dbReference type="Pfam" id="PF00929">
    <property type="entry name" value="RNase_T"/>
    <property type="match status" value="1"/>
</dbReference>
<keyword evidence="1" id="KW-0540">Nuclease</keyword>
<accession>A0AA85KGZ8</accession>
<dbReference type="GO" id="GO:0005730">
    <property type="term" value="C:nucleolus"/>
    <property type="evidence" value="ECO:0007669"/>
    <property type="project" value="TreeGrafter"/>
</dbReference>
<dbReference type="WBParaSite" id="TREG1_89380.2">
    <property type="protein sequence ID" value="TREG1_89380.2"/>
    <property type="gene ID" value="TREG1_89380"/>
</dbReference>
<dbReference type="InterPro" id="IPR012337">
    <property type="entry name" value="RNaseH-like_sf"/>
</dbReference>
<feature type="compositionally biased region" description="Acidic residues" evidence="4">
    <location>
        <begin position="500"/>
        <end position="509"/>
    </location>
</feature>
<dbReference type="CDD" id="cd06133">
    <property type="entry name" value="ERI-1_3'hExo_like"/>
    <property type="match status" value="1"/>
</dbReference>
<evidence type="ECO:0000256" key="1">
    <source>
        <dbReference type="ARBA" id="ARBA00022722"/>
    </source>
</evidence>
<dbReference type="SUPFAM" id="SSF53098">
    <property type="entry name" value="Ribonuclease H-like"/>
    <property type="match status" value="1"/>
</dbReference>
<feature type="compositionally biased region" description="Polar residues" evidence="4">
    <location>
        <begin position="803"/>
        <end position="812"/>
    </location>
</feature>